<dbReference type="CDD" id="cd00082">
    <property type="entry name" value="HisKA"/>
    <property type="match status" value="1"/>
</dbReference>
<dbReference type="SUPFAM" id="SSF55874">
    <property type="entry name" value="ATPase domain of HSP90 chaperone/DNA topoisomerase II/histidine kinase"/>
    <property type="match status" value="1"/>
</dbReference>
<sequence length="927" mass="106059">MNKFVFFLALFLIITEYSYSKEKYKIGFSQCTSADMWRKAMHREMIIELAFHPDLELTIKDAGDSNRNQISDIQEFLNEGIDLLIVSPNESDPVTPIVEEVFNSGIPVIVIDRNISSDAYTAYIGSDNYLIGKEAGSYAAKLLEGRGTIIEIRGLDGSSPAIDRSNGFRTSLQNYPDIEIVTSPSGKWNYSDSKVVMQNMIDENIDFDLVFAHNDVMAIAAHEICKKNQVSNKFFLGIDGLYGKDGGTEAVIEGKLNATFLYRTGGEEAIQIAHKILNGLPFDRENILETVVIDSNNAKILKLQTEQVQNLQGKIESQNDILDRQISKFNDQRTLLIVVLFLLGAIFILVVIIFRAFRNKKQANIKLEQQKKEIEKRNSEIIKQRDQIIEVSEKLKNATQTKLRFFTNISHEFRTPLTLIVGPLENMIHSKKIPVEFQNQINMMYRNSLRLLRMINQLMDFRKIENAKMKLHAGRYDLVSFVKEIQLSFTNLAENKKITLDFASTETEIQVWFDWDKLDKVIFNLLSNAFKFTPENGRISIQIKKTKPVVETIWQEEVVIEVRDNGKGISGKHLSRIFDRFYQVEKSQDFKGTGLGLSLSKEFIELHHGKIKVESTERKGTTFTIHLPLGDTHLTSEEKIETKLDSKPDTHEKPISDEIYIDQDQPSKVTTINLGHAAKPLILLVEDEKDVRTYVKESLKEHYTILEAKNGKEALSIIEEEEPDLIVSDIMMPEMDGLELTRTIKSDLKTCHIPVILLTAKASLEQKFEGLEEGADSYIPKPFNSKHLQIRVKKLLEIRKKMHERYKGQLFIEVDDDQISRMDRKFLNKVSNIVEQHLDKEELSVEELSQLIGLSRVHVYRKIKKLTGMSVSEFVRSVKLKQSLNLIKTSGKSISEIAYEVGFSSPSYFTRCFKKQFGISPSEFAKN</sequence>
<dbReference type="CDD" id="cd17574">
    <property type="entry name" value="REC_OmpR"/>
    <property type="match status" value="1"/>
</dbReference>
<keyword evidence="14" id="KW-0472">Membrane</keyword>
<evidence type="ECO:0000256" key="13">
    <source>
        <dbReference type="SAM" id="Coils"/>
    </source>
</evidence>
<dbReference type="InterPro" id="IPR018062">
    <property type="entry name" value="HTH_AraC-typ_CS"/>
</dbReference>
<keyword evidence="5" id="KW-0547">Nucleotide-binding</keyword>
<reference evidence="18" key="1">
    <citation type="submission" date="2022-11" db="EMBL/GenBank/DDBJ databases">
        <title>Marilongibacter aestuarii gen. nov., sp. nov., isolated from tidal flat sediment.</title>
        <authorList>
            <person name="Jiayan W."/>
        </authorList>
    </citation>
    <scope>NUCLEOTIDE SEQUENCE</scope>
    <source>
        <strain evidence="18">Z1-6</strain>
    </source>
</reference>
<dbReference type="PROSITE" id="PS01124">
    <property type="entry name" value="HTH_ARAC_FAMILY_2"/>
    <property type="match status" value="1"/>
</dbReference>
<evidence type="ECO:0000256" key="12">
    <source>
        <dbReference type="PROSITE-ProRule" id="PRU00169"/>
    </source>
</evidence>
<dbReference type="InterPro" id="IPR003594">
    <property type="entry name" value="HATPase_dom"/>
</dbReference>
<keyword evidence="19" id="KW-1185">Reference proteome</keyword>
<evidence type="ECO:0000256" key="2">
    <source>
        <dbReference type="ARBA" id="ARBA00012438"/>
    </source>
</evidence>
<evidence type="ECO:0000256" key="6">
    <source>
        <dbReference type="ARBA" id="ARBA00022777"/>
    </source>
</evidence>
<dbReference type="SUPFAM" id="SSF53822">
    <property type="entry name" value="Periplasmic binding protein-like I"/>
    <property type="match status" value="1"/>
</dbReference>
<dbReference type="InterPro" id="IPR004358">
    <property type="entry name" value="Sig_transdc_His_kin-like_C"/>
</dbReference>
<dbReference type="FunFam" id="3.40.50.2300:FF:000138">
    <property type="entry name" value="Two-component system sensor histidine kinase/response regulator"/>
    <property type="match status" value="1"/>
</dbReference>
<evidence type="ECO:0000313" key="18">
    <source>
        <dbReference type="EMBL" id="MCY1721559.1"/>
    </source>
</evidence>
<feature type="domain" description="Response regulatory" evidence="17">
    <location>
        <begin position="681"/>
        <end position="796"/>
    </location>
</feature>
<keyword evidence="3 12" id="KW-0597">Phosphoprotein</keyword>
<dbReference type="PROSITE" id="PS50109">
    <property type="entry name" value="HIS_KIN"/>
    <property type="match status" value="1"/>
</dbReference>
<organism evidence="18 19">
    <name type="scientific">Draconibacterium aestuarii</name>
    <dbReference type="NCBI Taxonomy" id="2998507"/>
    <lineage>
        <taxon>Bacteria</taxon>
        <taxon>Pseudomonadati</taxon>
        <taxon>Bacteroidota</taxon>
        <taxon>Bacteroidia</taxon>
        <taxon>Marinilabiliales</taxon>
        <taxon>Prolixibacteraceae</taxon>
        <taxon>Draconibacterium</taxon>
    </lineage>
</organism>
<dbReference type="SMART" id="SM00342">
    <property type="entry name" value="HTH_ARAC"/>
    <property type="match status" value="1"/>
</dbReference>
<dbReference type="Pfam" id="PF12833">
    <property type="entry name" value="HTH_18"/>
    <property type="match status" value="1"/>
</dbReference>
<keyword evidence="10" id="KW-0238">DNA-binding</keyword>
<dbReference type="Pfam" id="PF02518">
    <property type="entry name" value="HATPase_c"/>
    <property type="match status" value="1"/>
</dbReference>
<dbReference type="Pfam" id="PF13407">
    <property type="entry name" value="Peripla_BP_4"/>
    <property type="match status" value="1"/>
</dbReference>
<dbReference type="InterPro" id="IPR018060">
    <property type="entry name" value="HTH_AraC"/>
</dbReference>
<dbReference type="InterPro" id="IPR009057">
    <property type="entry name" value="Homeodomain-like_sf"/>
</dbReference>
<dbReference type="RefSeq" id="WP_343333888.1">
    <property type="nucleotide sequence ID" value="NZ_JAPOHD010000027.1"/>
</dbReference>
<name>A0A9X3J5G7_9BACT</name>
<dbReference type="SUPFAM" id="SSF47384">
    <property type="entry name" value="Homodimeric domain of signal transducing histidine kinase"/>
    <property type="match status" value="1"/>
</dbReference>
<feature type="transmembrane region" description="Helical" evidence="14">
    <location>
        <begin position="335"/>
        <end position="357"/>
    </location>
</feature>
<dbReference type="InterPro" id="IPR005467">
    <property type="entry name" value="His_kinase_dom"/>
</dbReference>
<feature type="domain" description="HTH araC/xylS-type" evidence="15">
    <location>
        <begin position="828"/>
        <end position="927"/>
    </location>
</feature>
<dbReference type="CDD" id="cd00075">
    <property type="entry name" value="HATPase"/>
    <property type="match status" value="1"/>
</dbReference>
<dbReference type="SUPFAM" id="SSF52172">
    <property type="entry name" value="CheY-like"/>
    <property type="match status" value="1"/>
</dbReference>
<protein>
    <recommendedName>
        <fullName evidence="2">histidine kinase</fullName>
        <ecNumber evidence="2">2.7.13.3</ecNumber>
    </recommendedName>
</protein>
<dbReference type="Gene3D" id="3.40.50.2300">
    <property type="match status" value="3"/>
</dbReference>
<accession>A0A9X3J5G7</accession>
<dbReference type="SMART" id="SM00388">
    <property type="entry name" value="HisKA"/>
    <property type="match status" value="1"/>
</dbReference>
<dbReference type="SMART" id="SM00448">
    <property type="entry name" value="REC"/>
    <property type="match status" value="1"/>
</dbReference>
<dbReference type="FunFam" id="1.10.287.130:FF:000034">
    <property type="entry name" value="Two-component system sensor histidine kinase/response regulator"/>
    <property type="match status" value="1"/>
</dbReference>
<keyword evidence="7" id="KW-0067">ATP-binding</keyword>
<dbReference type="PANTHER" id="PTHR43547">
    <property type="entry name" value="TWO-COMPONENT HISTIDINE KINASE"/>
    <property type="match status" value="1"/>
</dbReference>
<evidence type="ECO:0000256" key="9">
    <source>
        <dbReference type="ARBA" id="ARBA00023015"/>
    </source>
</evidence>
<dbReference type="AlphaFoldDB" id="A0A9X3J5G7"/>
<evidence type="ECO:0000256" key="7">
    <source>
        <dbReference type="ARBA" id="ARBA00022840"/>
    </source>
</evidence>
<keyword evidence="14" id="KW-1133">Transmembrane helix</keyword>
<evidence type="ECO:0000256" key="8">
    <source>
        <dbReference type="ARBA" id="ARBA00023012"/>
    </source>
</evidence>
<dbReference type="InterPro" id="IPR025997">
    <property type="entry name" value="SBP_2_dom"/>
</dbReference>
<dbReference type="InterPro" id="IPR036097">
    <property type="entry name" value="HisK_dim/P_sf"/>
</dbReference>
<proteinExistence type="predicted"/>
<dbReference type="GO" id="GO:0003700">
    <property type="term" value="F:DNA-binding transcription factor activity"/>
    <property type="evidence" value="ECO:0007669"/>
    <property type="project" value="InterPro"/>
</dbReference>
<evidence type="ECO:0000256" key="4">
    <source>
        <dbReference type="ARBA" id="ARBA00022679"/>
    </source>
</evidence>
<dbReference type="GO" id="GO:0000155">
    <property type="term" value="F:phosphorelay sensor kinase activity"/>
    <property type="evidence" value="ECO:0007669"/>
    <property type="project" value="InterPro"/>
</dbReference>
<keyword evidence="8" id="KW-0902">Two-component regulatory system</keyword>
<feature type="modified residue" description="4-aspartylphosphate" evidence="12">
    <location>
        <position position="729"/>
    </location>
</feature>
<gene>
    <name evidence="18" type="ORF">OU798_14480</name>
</gene>
<dbReference type="Gene3D" id="6.10.250.850">
    <property type="match status" value="1"/>
</dbReference>
<dbReference type="SUPFAM" id="SSF46689">
    <property type="entry name" value="Homeodomain-like"/>
    <property type="match status" value="1"/>
</dbReference>
<dbReference type="InterPro" id="IPR028082">
    <property type="entry name" value="Peripla_BP_I"/>
</dbReference>
<dbReference type="InterPro" id="IPR003661">
    <property type="entry name" value="HisK_dim/P_dom"/>
</dbReference>
<keyword evidence="14" id="KW-0812">Transmembrane</keyword>
<evidence type="ECO:0000256" key="10">
    <source>
        <dbReference type="ARBA" id="ARBA00023125"/>
    </source>
</evidence>
<keyword evidence="13" id="KW-0175">Coiled coil</keyword>
<comment type="caution">
    <text evidence="18">The sequence shown here is derived from an EMBL/GenBank/DDBJ whole genome shotgun (WGS) entry which is preliminary data.</text>
</comment>
<dbReference type="Pfam" id="PF00512">
    <property type="entry name" value="HisKA"/>
    <property type="match status" value="1"/>
</dbReference>
<feature type="domain" description="Histidine kinase" evidence="16">
    <location>
        <begin position="408"/>
        <end position="631"/>
    </location>
</feature>
<keyword evidence="9" id="KW-0805">Transcription regulation</keyword>
<comment type="catalytic activity">
    <reaction evidence="1">
        <text>ATP + protein L-histidine = ADP + protein N-phospho-L-histidine.</text>
        <dbReference type="EC" id="2.7.13.3"/>
    </reaction>
</comment>
<dbReference type="CDD" id="cd06308">
    <property type="entry name" value="PBP1_sensor_kinase-like"/>
    <property type="match status" value="1"/>
</dbReference>
<dbReference type="Gene3D" id="1.10.287.130">
    <property type="match status" value="1"/>
</dbReference>
<dbReference type="EC" id="2.7.13.3" evidence="2"/>
<evidence type="ECO:0000259" key="15">
    <source>
        <dbReference type="PROSITE" id="PS01124"/>
    </source>
</evidence>
<dbReference type="InterPro" id="IPR036890">
    <property type="entry name" value="HATPase_C_sf"/>
</dbReference>
<dbReference type="GO" id="GO:0005524">
    <property type="term" value="F:ATP binding"/>
    <property type="evidence" value="ECO:0007669"/>
    <property type="project" value="UniProtKB-KW"/>
</dbReference>
<evidence type="ECO:0000256" key="3">
    <source>
        <dbReference type="ARBA" id="ARBA00022553"/>
    </source>
</evidence>
<keyword evidence="6" id="KW-0418">Kinase</keyword>
<dbReference type="InterPro" id="IPR011006">
    <property type="entry name" value="CheY-like_superfamily"/>
</dbReference>
<dbReference type="InterPro" id="IPR001789">
    <property type="entry name" value="Sig_transdc_resp-reg_receiver"/>
</dbReference>
<dbReference type="EMBL" id="JAPOHD010000027">
    <property type="protein sequence ID" value="MCY1721559.1"/>
    <property type="molecule type" value="Genomic_DNA"/>
</dbReference>
<dbReference type="GO" id="GO:0043565">
    <property type="term" value="F:sequence-specific DNA binding"/>
    <property type="evidence" value="ECO:0007669"/>
    <property type="project" value="InterPro"/>
</dbReference>
<dbReference type="PRINTS" id="PR00344">
    <property type="entry name" value="BCTRLSENSOR"/>
</dbReference>
<dbReference type="Gene3D" id="1.10.10.60">
    <property type="entry name" value="Homeodomain-like"/>
    <property type="match status" value="2"/>
</dbReference>
<dbReference type="Proteomes" id="UP001145087">
    <property type="component" value="Unassembled WGS sequence"/>
</dbReference>
<keyword evidence="4" id="KW-0808">Transferase</keyword>
<dbReference type="PROSITE" id="PS50110">
    <property type="entry name" value="RESPONSE_REGULATORY"/>
    <property type="match status" value="1"/>
</dbReference>
<dbReference type="PANTHER" id="PTHR43547:SF2">
    <property type="entry name" value="HYBRID SIGNAL TRANSDUCTION HISTIDINE KINASE C"/>
    <property type="match status" value="1"/>
</dbReference>
<evidence type="ECO:0000256" key="11">
    <source>
        <dbReference type="ARBA" id="ARBA00023163"/>
    </source>
</evidence>
<evidence type="ECO:0000259" key="17">
    <source>
        <dbReference type="PROSITE" id="PS50110"/>
    </source>
</evidence>
<keyword evidence="11" id="KW-0804">Transcription</keyword>
<dbReference type="Gene3D" id="3.30.565.10">
    <property type="entry name" value="Histidine kinase-like ATPase, C-terminal domain"/>
    <property type="match status" value="1"/>
</dbReference>
<evidence type="ECO:0000256" key="14">
    <source>
        <dbReference type="SAM" id="Phobius"/>
    </source>
</evidence>
<evidence type="ECO:0000259" key="16">
    <source>
        <dbReference type="PROSITE" id="PS50109"/>
    </source>
</evidence>
<dbReference type="FunFam" id="3.30.565.10:FF:000037">
    <property type="entry name" value="Hybrid sensor histidine kinase/response regulator"/>
    <property type="match status" value="1"/>
</dbReference>
<dbReference type="Pfam" id="PF00072">
    <property type="entry name" value="Response_reg"/>
    <property type="match status" value="1"/>
</dbReference>
<evidence type="ECO:0000256" key="5">
    <source>
        <dbReference type="ARBA" id="ARBA00022741"/>
    </source>
</evidence>
<evidence type="ECO:0000256" key="1">
    <source>
        <dbReference type="ARBA" id="ARBA00000085"/>
    </source>
</evidence>
<evidence type="ECO:0000313" key="19">
    <source>
        <dbReference type="Proteomes" id="UP001145087"/>
    </source>
</evidence>
<dbReference type="SMART" id="SM00387">
    <property type="entry name" value="HATPase_c"/>
    <property type="match status" value="1"/>
</dbReference>
<feature type="coiled-coil region" evidence="13">
    <location>
        <begin position="357"/>
        <end position="387"/>
    </location>
</feature>
<dbReference type="PROSITE" id="PS00041">
    <property type="entry name" value="HTH_ARAC_FAMILY_1"/>
    <property type="match status" value="1"/>
</dbReference>